<proteinExistence type="predicted"/>
<sequence>MTTFFNTRLTPFSATQQGNLFSFALAHFTQRPIQPSYAEYLSLNKALQCGDPEMEKVITWMMQNPKVHRGYFETALFKGVDQLPHPIPELKHFFKRIEQVPDWLNTDKIEHALQFTHRLGINNGFILRDLSLMAGYLFPGFNQPLMLTGALNKQAGTRLAETTKWWIDITEPNGLERFNAGFTSTIYVRFIHALVRFQLQKK</sequence>
<dbReference type="AlphaFoldDB" id="A0A811GH39"/>
<dbReference type="Proteomes" id="UP000489961">
    <property type="component" value="Unassembled WGS sequence"/>
</dbReference>
<dbReference type="EMBL" id="CADDTS010000042">
    <property type="protein sequence ID" value="CAB1219992.1"/>
    <property type="molecule type" value="Genomic_DNA"/>
</dbReference>
<comment type="caution">
    <text evidence="1">The sequence shown here is derived from an EMBL/GenBank/DDBJ whole genome shotgun (WGS) entry which is preliminary data.</text>
</comment>
<organism evidence="1 2">
    <name type="scientific">Acinetobacter bouvetii</name>
    <dbReference type="NCBI Taxonomy" id="202951"/>
    <lineage>
        <taxon>Bacteria</taxon>
        <taxon>Pseudomonadati</taxon>
        <taxon>Pseudomonadota</taxon>
        <taxon>Gammaproteobacteria</taxon>
        <taxon>Moraxellales</taxon>
        <taxon>Moraxellaceae</taxon>
        <taxon>Acinetobacter</taxon>
    </lineage>
</organism>
<gene>
    <name evidence="1" type="ORF">SFB21_2486</name>
</gene>
<reference evidence="1 2" key="1">
    <citation type="submission" date="2020-02" db="EMBL/GenBank/DDBJ databases">
        <authorList>
            <person name="Chaudhuri R."/>
        </authorList>
    </citation>
    <scope>NUCLEOTIDE SEQUENCE [LARGE SCALE GENOMIC DNA]</scope>
    <source>
        <strain evidence="1">SFB21</strain>
    </source>
</reference>
<dbReference type="PANTHER" id="PTHR37539:SF1">
    <property type="entry name" value="ER-BOUND OXYGENASE MPAB_MPAB'_RUBBER OXYGENASE CATALYTIC DOMAIN-CONTAINING PROTEIN"/>
    <property type="match status" value="1"/>
</dbReference>
<accession>A0A811GH39</accession>
<dbReference type="PANTHER" id="PTHR37539">
    <property type="entry name" value="SECRETED PROTEIN-RELATED"/>
    <property type="match status" value="1"/>
</dbReference>
<evidence type="ECO:0000313" key="1">
    <source>
        <dbReference type="EMBL" id="CAB1219992.1"/>
    </source>
</evidence>
<protein>
    <recommendedName>
        <fullName evidence="3">DUF2236 domain-containing protein</fullName>
    </recommendedName>
</protein>
<evidence type="ECO:0008006" key="3">
    <source>
        <dbReference type="Google" id="ProtNLM"/>
    </source>
</evidence>
<evidence type="ECO:0000313" key="2">
    <source>
        <dbReference type="Proteomes" id="UP000489961"/>
    </source>
</evidence>
<dbReference type="InterPro" id="IPR037473">
    <property type="entry name" value="Lcp-like"/>
</dbReference>
<name>A0A811GH39_9GAMM</name>